<sequence>MIRDLPVRLAKYLHPSLRSILVGRQKRWNRGSPQNRLAVNLINRYCRPVKPRVLPFYCDKCHLATRRLDTIIHHPCEDEGGKKNGGSKRYTPYDFNQDQKIAQNGYKLLRKNGLAVMEKTLKPQNIKLPSFSEAFPMIAAPKKYSQNIPTLQELCYNALEFEDPVEYVKIDEIMTIEPSTSSSEDLENLGKSSSKCLNHAPSGTFCFKCQKLFENYSDFQEHLDIEAEKMPQFMSVSTEERTGTINPEFSYRKRRHIAVKRDVSHIRCTSCQIGNFESTDALYAHMVKCGV</sequence>
<name>A0A9P1I8Q2_9PELO</name>
<evidence type="ECO:0000313" key="1">
    <source>
        <dbReference type="EMBL" id="CAI5440699.1"/>
    </source>
</evidence>
<dbReference type="EMBL" id="CANHGI010000002">
    <property type="protein sequence ID" value="CAI5440699.1"/>
    <property type="molecule type" value="Genomic_DNA"/>
</dbReference>
<keyword evidence="2" id="KW-1185">Reference proteome</keyword>
<protein>
    <submittedName>
        <fullName evidence="1">Uncharacterized protein</fullName>
    </submittedName>
</protein>
<organism evidence="1 2">
    <name type="scientific">Caenorhabditis angaria</name>
    <dbReference type="NCBI Taxonomy" id="860376"/>
    <lineage>
        <taxon>Eukaryota</taxon>
        <taxon>Metazoa</taxon>
        <taxon>Ecdysozoa</taxon>
        <taxon>Nematoda</taxon>
        <taxon>Chromadorea</taxon>
        <taxon>Rhabditida</taxon>
        <taxon>Rhabditina</taxon>
        <taxon>Rhabditomorpha</taxon>
        <taxon>Rhabditoidea</taxon>
        <taxon>Rhabditidae</taxon>
        <taxon>Peloderinae</taxon>
        <taxon>Caenorhabditis</taxon>
    </lineage>
</organism>
<dbReference type="AlphaFoldDB" id="A0A9P1I8Q2"/>
<reference evidence="1" key="1">
    <citation type="submission" date="2022-11" db="EMBL/GenBank/DDBJ databases">
        <authorList>
            <person name="Kikuchi T."/>
        </authorList>
    </citation>
    <scope>NUCLEOTIDE SEQUENCE</scope>
    <source>
        <strain evidence="1">PS1010</strain>
    </source>
</reference>
<dbReference type="OrthoDB" id="5786942at2759"/>
<evidence type="ECO:0000313" key="2">
    <source>
        <dbReference type="Proteomes" id="UP001152747"/>
    </source>
</evidence>
<gene>
    <name evidence="1" type="ORF">CAMP_LOCUS3336</name>
</gene>
<accession>A0A9P1I8Q2</accession>
<comment type="caution">
    <text evidence="1">The sequence shown here is derived from an EMBL/GenBank/DDBJ whole genome shotgun (WGS) entry which is preliminary data.</text>
</comment>
<proteinExistence type="predicted"/>
<dbReference type="Proteomes" id="UP001152747">
    <property type="component" value="Unassembled WGS sequence"/>
</dbReference>